<evidence type="ECO:0000256" key="1">
    <source>
        <dbReference type="SAM" id="Phobius"/>
    </source>
</evidence>
<organism evidence="2 3">
    <name type="scientific">Pedobacter chitinilyticus</name>
    <dbReference type="NCBI Taxonomy" id="2233776"/>
    <lineage>
        <taxon>Bacteria</taxon>
        <taxon>Pseudomonadati</taxon>
        <taxon>Bacteroidota</taxon>
        <taxon>Sphingobacteriia</taxon>
        <taxon>Sphingobacteriales</taxon>
        <taxon>Sphingobacteriaceae</taxon>
        <taxon>Pedobacter</taxon>
    </lineage>
</organism>
<name>A0A443Z032_9SPHI</name>
<gene>
    <name evidence="2" type="ORF">DPV69_00335</name>
</gene>
<accession>A0A443Z032</accession>
<evidence type="ECO:0000313" key="2">
    <source>
        <dbReference type="EMBL" id="RWU09829.1"/>
    </source>
</evidence>
<keyword evidence="1" id="KW-0812">Transmembrane</keyword>
<proteinExistence type="predicted"/>
<feature type="transmembrane region" description="Helical" evidence="1">
    <location>
        <begin position="172"/>
        <end position="193"/>
    </location>
</feature>
<reference evidence="2 3" key="1">
    <citation type="submission" date="2018-06" db="EMBL/GenBank/DDBJ databases">
        <title>Pedobacter endophyticus sp. nov., an endophytic bacterium isolated from a leaf of Triticum aestivum.</title>
        <authorList>
            <person name="Zhang L."/>
        </authorList>
    </citation>
    <scope>NUCLEOTIDE SEQUENCE [LARGE SCALE GENOMIC DNA]</scope>
    <source>
        <strain evidence="2 3">CM134L-2</strain>
    </source>
</reference>
<keyword evidence="1" id="KW-1133">Transmembrane helix</keyword>
<dbReference type="AlphaFoldDB" id="A0A443Z032"/>
<feature type="transmembrane region" description="Helical" evidence="1">
    <location>
        <begin position="205"/>
        <end position="225"/>
    </location>
</feature>
<dbReference type="RefSeq" id="WP_113645269.1">
    <property type="nucleotide sequence ID" value="NZ_QMHN01000001.1"/>
</dbReference>
<dbReference type="OrthoDB" id="791508at2"/>
<evidence type="ECO:0000313" key="3">
    <source>
        <dbReference type="Proteomes" id="UP000284120"/>
    </source>
</evidence>
<dbReference type="EMBL" id="SAYW01000001">
    <property type="protein sequence ID" value="RWU09829.1"/>
    <property type="molecule type" value="Genomic_DNA"/>
</dbReference>
<keyword evidence="1" id="KW-0472">Membrane</keyword>
<protein>
    <submittedName>
        <fullName evidence="2">Uncharacterized protein</fullName>
    </submittedName>
</protein>
<comment type="caution">
    <text evidence="2">The sequence shown here is derived from an EMBL/GenBank/DDBJ whole genome shotgun (WGS) entry which is preliminary data.</text>
</comment>
<dbReference type="Proteomes" id="UP000284120">
    <property type="component" value="Unassembled WGS sequence"/>
</dbReference>
<sequence length="244" mass="27249">MKKLLMIVMACYALNARSQTDESRNFIYLNSDSVIHADRIRLRTDFGGSLVLRADSRRVPLEQVKFFNNEDGFFANTRKTNLFAGNSFSERIVKGKINLYQEVAYDPVPYELGYHRFRDRAPRAISTSMFYNKGFSDVKKVSYASLKMDMADNPESLDFLESYRKGKQAGTVFYVAAGAAIVAGLVNFAIAGNNQNFSISSFERSYLGSLLLIGAGAGLSLAGYLKQASANREIEKAIDAYNRN</sequence>
<keyword evidence="3" id="KW-1185">Reference proteome</keyword>